<dbReference type="CDD" id="cd00609">
    <property type="entry name" value="AAT_like"/>
    <property type="match status" value="1"/>
</dbReference>
<evidence type="ECO:0000256" key="8">
    <source>
        <dbReference type="ARBA" id="ARBA00023239"/>
    </source>
</evidence>
<evidence type="ECO:0000256" key="9">
    <source>
        <dbReference type="ARBA" id="ARBA00029996"/>
    </source>
</evidence>
<comment type="catalytic activity">
    <reaction evidence="11">
        <text>O-phospho-L-threonine + H(+) = (R)-1-aminopropan-2-yl phosphate + CO2</text>
        <dbReference type="Rhea" id="RHEA:11492"/>
        <dbReference type="ChEBI" id="CHEBI:15378"/>
        <dbReference type="ChEBI" id="CHEBI:16526"/>
        <dbReference type="ChEBI" id="CHEBI:58563"/>
        <dbReference type="ChEBI" id="CHEBI:58675"/>
        <dbReference type="EC" id="4.1.1.81"/>
    </reaction>
</comment>
<evidence type="ECO:0000313" key="14">
    <source>
        <dbReference type="EMBL" id="GJD96997.1"/>
    </source>
</evidence>
<accession>A0ABQ4S3M1</accession>
<dbReference type="InterPro" id="IPR004839">
    <property type="entry name" value="Aminotransferase_I/II_large"/>
</dbReference>
<evidence type="ECO:0000256" key="2">
    <source>
        <dbReference type="ARBA" id="ARBA00003444"/>
    </source>
</evidence>
<protein>
    <recommendedName>
        <fullName evidence="5">8-amino-7-oxononanoate synthase</fullName>
        <ecNumber evidence="4">4.1.1.81</ecNumber>
    </recommendedName>
    <alternativeName>
        <fullName evidence="10">Alpha-oxoamine synthase</fullName>
    </alternativeName>
    <alternativeName>
        <fullName evidence="9">L-threonine-O-3-phosphate decarboxylase</fullName>
    </alternativeName>
</protein>
<evidence type="ECO:0000256" key="7">
    <source>
        <dbReference type="ARBA" id="ARBA00022898"/>
    </source>
</evidence>
<dbReference type="PROSITE" id="PS00105">
    <property type="entry name" value="AA_TRANSFER_CLASS_1"/>
    <property type="match status" value="1"/>
</dbReference>
<dbReference type="InterPro" id="IPR004838">
    <property type="entry name" value="NHTrfase_class1_PyrdxlP-BS"/>
</dbReference>
<gene>
    <name evidence="14" type="primary">hisC_4</name>
    <name evidence="14" type="ORF">OCOJLMKI_4225</name>
</gene>
<dbReference type="GO" id="GO:0008483">
    <property type="term" value="F:transaminase activity"/>
    <property type="evidence" value="ECO:0007669"/>
    <property type="project" value="UniProtKB-KW"/>
</dbReference>
<keyword evidence="6" id="KW-0169">Cobalamin biosynthesis</keyword>
<keyword evidence="7" id="KW-0663">Pyridoxal phosphate</keyword>
<dbReference type="InterPro" id="IPR015421">
    <property type="entry name" value="PyrdxlP-dep_Trfase_major"/>
</dbReference>
<dbReference type="Gene3D" id="3.90.1150.10">
    <property type="entry name" value="Aspartate Aminotransferase, domain 1"/>
    <property type="match status" value="1"/>
</dbReference>
<evidence type="ECO:0000313" key="15">
    <source>
        <dbReference type="Proteomes" id="UP001055125"/>
    </source>
</evidence>
<sequence>MAERPVEPVRIAGRGLEGEREGQDGKRVGRMDQGGPGHRVSRGRAPIAHGGDLDAARLLFPGAPEPWIDLSTGINPVPYPLPPIEASAFRRLPPAGALSRLREAASVAYGCGDPACLVPAPGTQILIEALPRLRPPGRVAVIAPTYEEHEAAWRRGGHHVAAVPRLEEAGDADVVVLVNPNNPDGRTWPAARLLAFAGARPRDSLLVVDEAFADLVPGDSLAPHLRGGIVVLRSFGKTYGLAGIRLGFALAEPDLAARIAASLGPWAVSGPALAVGTAALADHAWRLEAGAARGRDAARLDRLIERAGGSLVGGTTLFRTADFPDAAGLFRRLGEAGIYVRRFEAAPARLRFGLPADKGEWCRLARILK</sequence>
<feature type="domain" description="Aminotransferase class I/classII large" evidence="13">
    <location>
        <begin position="116"/>
        <end position="354"/>
    </location>
</feature>
<proteinExistence type="predicted"/>
<comment type="cofactor">
    <cofactor evidence="1">
        <name>pyridoxal 5'-phosphate</name>
        <dbReference type="ChEBI" id="CHEBI:597326"/>
    </cofactor>
</comment>
<evidence type="ECO:0000259" key="13">
    <source>
        <dbReference type="Pfam" id="PF00155"/>
    </source>
</evidence>
<evidence type="ECO:0000256" key="11">
    <source>
        <dbReference type="ARBA" id="ARBA00048531"/>
    </source>
</evidence>
<comment type="caution">
    <text evidence="14">The sequence shown here is derived from an EMBL/GenBank/DDBJ whole genome shotgun (WGS) entry which is preliminary data.</text>
</comment>
<dbReference type="InterPro" id="IPR005860">
    <property type="entry name" value="CobD"/>
</dbReference>
<evidence type="ECO:0000256" key="4">
    <source>
        <dbReference type="ARBA" id="ARBA00012285"/>
    </source>
</evidence>
<keyword evidence="8" id="KW-0456">Lyase</keyword>
<evidence type="ECO:0000256" key="3">
    <source>
        <dbReference type="ARBA" id="ARBA00004953"/>
    </source>
</evidence>
<organism evidence="14 15">
    <name type="scientific">Methylobacterium iners</name>
    <dbReference type="NCBI Taxonomy" id="418707"/>
    <lineage>
        <taxon>Bacteria</taxon>
        <taxon>Pseudomonadati</taxon>
        <taxon>Pseudomonadota</taxon>
        <taxon>Alphaproteobacteria</taxon>
        <taxon>Hyphomicrobiales</taxon>
        <taxon>Methylobacteriaceae</taxon>
        <taxon>Methylobacterium</taxon>
    </lineage>
</organism>
<dbReference type="NCBIfam" id="TIGR01140">
    <property type="entry name" value="L_thr_O3P_dcar"/>
    <property type="match status" value="1"/>
</dbReference>
<feature type="compositionally biased region" description="Basic and acidic residues" evidence="12">
    <location>
        <begin position="16"/>
        <end position="30"/>
    </location>
</feature>
<evidence type="ECO:0000256" key="12">
    <source>
        <dbReference type="SAM" id="MobiDB-lite"/>
    </source>
</evidence>
<dbReference type="Proteomes" id="UP001055125">
    <property type="component" value="Unassembled WGS sequence"/>
</dbReference>
<comment type="function">
    <text evidence="2">Decarboxylates L-threonine-O-3-phosphate to yield (R)-1-amino-2-propanol O-2-phosphate, the precursor for the linkage between the nucleotide loop and the corrin ring in cobalamin.</text>
</comment>
<dbReference type="InterPro" id="IPR015424">
    <property type="entry name" value="PyrdxlP-dep_Trfase"/>
</dbReference>
<dbReference type="EMBL" id="BPQP01000074">
    <property type="protein sequence ID" value="GJD96997.1"/>
    <property type="molecule type" value="Genomic_DNA"/>
</dbReference>
<dbReference type="InterPro" id="IPR015422">
    <property type="entry name" value="PyrdxlP-dep_Trfase_small"/>
</dbReference>
<keyword evidence="14" id="KW-0032">Aminotransferase</keyword>
<name>A0ABQ4S3M1_9HYPH</name>
<dbReference type="EC" id="4.1.1.81" evidence="4"/>
<dbReference type="Gene3D" id="3.40.640.10">
    <property type="entry name" value="Type I PLP-dependent aspartate aminotransferase-like (Major domain)"/>
    <property type="match status" value="1"/>
</dbReference>
<dbReference type="SUPFAM" id="SSF53383">
    <property type="entry name" value="PLP-dependent transferases"/>
    <property type="match status" value="1"/>
</dbReference>
<dbReference type="PANTHER" id="PTHR42885:SF1">
    <property type="entry name" value="THREONINE-PHOSPHATE DECARBOXYLASE"/>
    <property type="match status" value="1"/>
</dbReference>
<evidence type="ECO:0000256" key="6">
    <source>
        <dbReference type="ARBA" id="ARBA00022573"/>
    </source>
</evidence>
<reference evidence="14" key="1">
    <citation type="journal article" date="2021" name="Front. Microbiol.">
        <title>Comprehensive Comparative Genomics and Phenotyping of Methylobacterium Species.</title>
        <authorList>
            <person name="Alessa O."/>
            <person name="Ogura Y."/>
            <person name="Fujitani Y."/>
            <person name="Takami H."/>
            <person name="Hayashi T."/>
            <person name="Sahin N."/>
            <person name="Tani A."/>
        </authorList>
    </citation>
    <scope>NUCLEOTIDE SEQUENCE</scope>
    <source>
        <strain evidence="14">DSM 19015</strain>
    </source>
</reference>
<evidence type="ECO:0000256" key="10">
    <source>
        <dbReference type="ARBA" id="ARBA00031658"/>
    </source>
</evidence>
<comment type="pathway">
    <text evidence="3">Cofactor biosynthesis; adenosylcobalamin biosynthesis.</text>
</comment>
<reference evidence="14" key="2">
    <citation type="submission" date="2021-08" db="EMBL/GenBank/DDBJ databases">
        <authorList>
            <person name="Tani A."/>
            <person name="Ola A."/>
            <person name="Ogura Y."/>
            <person name="Katsura K."/>
            <person name="Hayashi T."/>
        </authorList>
    </citation>
    <scope>NUCLEOTIDE SEQUENCE</scope>
    <source>
        <strain evidence="14">DSM 19015</strain>
    </source>
</reference>
<evidence type="ECO:0000256" key="5">
    <source>
        <dbReference type="ARBA" id="ARBA00016004"/>
    </source>
</evidence>
<evidence type="ECO:0000256" key="1">
    <source>
        <dbReference type="ARBA" id="ARBA00001933"/>
    </source>
</evidence>
<feature type="region of interest" description="Disordered" evidence="12">
    <location>
        <begin position="1"/>
        <end position="47"/>
    </location>
</feature>
<dbReference type="PANTHER" id="PTHR42885">
    <property type="entry name" value="HISTIDINOL-PHOSPHATE AMINOTRANSFERASE-RELATED"/>
    <property type="match status" value="1"/>
</dbReference>
<dbReference type="Pfam" id="PF00155">
    <property type="entry name" value="Aminotran_1_2"/>
    <property type="match status" value="1"/>
</dbReference>
<keyword evidence="15" id="KW-1185">Reference proteome</keyword>
<keyword evidence="14" id="KW-0808">Transferase</keyword>